<dbReference type="Pfam" id="PF03461">
    <property type="entry name" value="TRCF"/>
    <property type="match status" value="1"/>
</dbReference>
<dbReference type="NCBIfam" id="TIGR00580">
    <property type="entry name" value="mfd"/>
    <property type="match status" value="1"/>
</dbReference>
<dbReference type="InterPro" id="IPR003711">
    <property type="entry name" value="CarD-like/TRCF_RID"/>
</dbReference>
<protein>
    <recommendedName>
        <fullName evidence="12 13">Transcription-repair-coupling factor</fullName>
        <shortName evidence="13">TRCF</shortName>
        <ecNumber evidence="13">3.6.4.-</ecNumber>
    </recommendedName>
</protein>
<dbReference type="Pfam" id="PF00271">
    <property type="entry name" value="Helicase_C"/>
    <property type="match status" value="1"/>
</dbReference>
<dbReference type="Gene3D" id="3.40.50.300">
    <property type="entry name" value="P-loop containing nucleotide triphosphate hydrolases"/>
    <property type="match status" value="2"/>
</dbReference>
<comment type="similarity">
    <text evidence="10 13">In the N-terminal section; belongs to the UvrB family.</text>
</comment>
<dbReference type="Pfam" id="PF17757">
    <property type="entry name" value="UvrB_inter"/>
    <property type="match status" value="1"/>
</dbReference>
<evidence type="ECO:0000313" key="17">
    <source>
        <dbReference type="Proteomes" id="UP001220610"/>
    </source>
</evidence>
<keyword evidence="5 13" id="KW-0378">Hydrolase</keyword>
<dbReference type="InterPro" id="IPR014001">
    <property type="entry name" value="Helicase_ATP-bd"/>
</dbReference>
<dbReference type="CDD" id="cd17991">
    <property type="entry name" value="DEXHc_TRCF"/>
    <property type="match status" value="1"/>
</dbReference>
<evidence type="ECO:0000256" key="9">
    <source>
        <dbReference type="ARBA" id="ARBA00023204"/>
    </source>
</evidence>
<evidence type="ECO:0000256" key="3">
    <source>
        <dbReference type="ARBA" id="ARBA00022741"/>
    </source>
</evidence>
<keyword evidence="2 13" id="KW-0963">Cytoplasm</keyword>
<dbReference type="SMART" id="SM01058">
    <property type="entry name" value="CarD_TRCF"/>
    <property type="match status" value="1"/>
</dbReference>
<keyword evidence="3 13" id="KW-0547">Nucleotide-binding</keyword>
<dbReference type="SUPFAM" id="SSF141259">
    <property type="entry name" value="CarD-like"/>
    <property type="match status" value="1"/>
</dbReference>
<evidence type="ECO:0000256" key="10">
    <source>
        <dbReference type="ARBA" id="ARBA00061104"/>
    </source>
</evidence>
<dbReference type="InterPro" id="IPR037235">
    <property type="entry name" value="TRCF-like_C_D7"/>
</dbReference>
<dbReference type="SMART" id="SM00982">
    <property type="entry name" value="TRCF"/>
    <property type="match status" value="1"/>
</dbReference>
<keyword evidence="4 13" id="KW-0227">DNA damage</keyword>
<dbReference type="InterPro" id="IPR027417">
    <property type="entry name" value="P-loop_NTPase"/>
</dbReference>
<gene>
    <name evidence="13 16" type="primary">mfd</name>
    <name evidence="16" type="ORF">P0Y53_02690</name>
</gene>
<dbReference type="EMBL" id="CP119311">
    <property type="protein sequence ID" value="WEK36395.1"/>
    <property type="molecule type" value="Genomic_DNA"/>
</dbReference>
<dbReference type="Gene3D" id="3.30.2060.10">
    <property type="entry name" value="Penicillin-binding protein 1b domain"/>
    <property type="match status" value="1"/>
</dbReference>
<dbReference type="GO" id="GO:0006355">
    <property type="term" value="P:regulation of DNA-templated transcription"/>
    <property type="evidence" value="ECO:0007669"/>
    <property type="project" value="UniProtKB-UniRule"/>
</dbReference>
<dbReference type="GO" id="GO:0003684">
    <property type="term" value="F:damaged DNA binding"/>
    <property type="evidence" value="ECO:0007669"/>
    <property type="project" value="InterPro"/>
</dbReference>
<dbReference type="Pfam" id="PF02559">
    <property type="entry name" value="CarD_TRCF_RID"/>
    <property type="match status" value="1"/>
</dbReference>
<dbReference type="InterPro" id="IPR011545">
    <property type="entry name" value="DEAD/DEAH_box_helicase_dom"/>
</dbReference>
<dbReference type="Gene3D" id="3.90.1150.50">
    <property type="entry name" value="Transcription-repair-coupling factor, D7 domain"/>
    <property type="match status" value="1"/>
</dbReference>
<dbReference type="SUPFAM" id="SSF143517">
    <property type="entry name" value="TRCF domain-like"/>
    <property type="match status" value="1"/>
</dbReference>
<evidence type="ECO:0000256" key="8">
    <source>
        <dbReference type="ARBA" id="ARBA00023125"/>
    </source>
</evidence>
<keyword evidence="6" id="KW-0347">Helicase</keyword>
<dbReference type="InterPro" id="IPR005118">
    <property type="entry name" value="TRCF_C"/>
</dbReference>
<dbReference type="InterPro" id="IPR041471">
    <property type="entry name" value="UvrB_inter"/>
</dbReference>
<evidence type="ECO:0000256" key="6">
    <source>
        <dbReference type="ARBA" id="ARBA00022806"/>
    </source>
</evidence>
<dbReference type="Proteomes" id="UP001220610">
    <property type="component" value="Chromosome"/>
</dbReference>
<name>A0AAJ6BG66_9BACT</name>
<proteinExistence type="inferred from homology"/>
<dbReference type="GO" id="GO:0000716">
    <property type="term" value="P:transcription-coupled nucleotide-excision repair, DNA damage recognition"/>
    <property type="evidence" value="ECO:0007669"/>
    <property type="project" value="UniProtKB-UniRule"/>
</dbReference>
<dbReference type="GO" id="GO:0003678">
    <property type="term" value="F:DNA helicase activity"/>
    <property type="evidence" value="ECO:0007669"/>
    <property type="project" value="TreeGrafter"/>
</dbReference>
<dbReference type="AlphaFoldDB" id="A0AAJ6BG66"/>
<dbReference type="SMART" id="SM00490">
    <property type="entry name" value="HELICc"/>
    <property type="match status" value="1"/>
</dbReference>
<evidence type="ECO:0000259" key="14">
    <source>
        <dbReference type="PROSITE" id="PS51192"/>
    </source>
</evidence>
<feature type="domain" description="Helicase ATP-binding" evidence="14">
    <location>
        <begin position="605"/>
        <end position="766"/>
    </location>
</feature>
<accession>A0AAJ6BG66</accession>
<dbReference type="PANTHER" id="PTHR47964">
    <property type="entry name" value="ATP-DEPENDENT DNA HELICASE HOMOLOG RECG, CHLOROPLASTIC"/>
    <property type="match status" value="1"/>
</dbReference>
<organism evidence="16 17">
    <name type="scientific">Candidatus Pseudobacter hemicellulosilyticus</name>
    <dbReference type="NCBI Taxonomy" id="3121375"/>
    <lineage>
        <taxon>Bacteria</taxon>
        <taxon>Pseudomonadati</taxon>
        <taxon>Bacteroidota</taxon>
        <taxon>Chitinophagia</taxon>
        <taxon>Chitinophagales</taxon>
        <taxon>Chitinophagaceae</taxon>
        <taxon>Pseudobacter</taxon>
    </lineage>
</organism>
<dbReference type="InterPro" id="IPR001650">
    <property type="entry name" value="Helicase_C-like"/>
</dbReference>
<dbReference type="FunFam" id="3.40.50.300:FF:000546">
    <property type="entry name" value="Transcription-repair-coupling factor"/>
    <property type="match status" value="1"/>
</dbReference>
<dbReference type="PROSITE" id="PS51194">
    <property type="entry name" value="HELICASE_CTER"/>
    <property type="match status" value="1"/>
</dbReference>
<keyword evidence="8 13" id="KW-0238">DNA-binding</keyword>
<dbReference type="Gene3D" id="2.40.10.170">
    <property type="match status" value="1"/>
</dbReference>
<evidence type="ECO:0000256" key="13">
    <source>
        <dbReference type="HAMAP-Rule" id="MF_00969"/>
    </source>
</evidence>
<comment type="function">
    <text evidence="13">Couples transcription and DNA repair by recognizing RNA polymerase (RNAP) stalled at DNA lesions. Mediates ATP-dependent release of RNAP and its truncated transcript from the DNA, and recruitment of nucleotide excision repair machinery to the damaged site.</text>
</comment>
<evidence type="ECO:0000256" key="7">
    <source>
        <dbReference type="ARBA" id="ARBA00022840"/>
    </source>
</evidence>
<dbReference type="PANTHER" id="PTHR47964:SF1">
    <property type="entry name" value="ATP-DEPENDENT DNA HELICASE HOMOLOG RECG, CHLOROPLASTIC"/>
    <property type="match status" value="1"/>
</dbReference>
<keyword evidence="7 13" id="KW-0067">ATP-binding</keyword>
<dbReference type="SUPFAM" id="SSF52540">
    <property type="entry name" value="P-loop containing nucleoside triphosphate hydrolases"/>
    <property type="match status" value="3"/>
</dbReference>
<dbReference type="GO" id="GO:0016787">
    <property type="term" value="F:hydrolase activity"/>
    <property type="evidence" value="ECO:0007669"/>
    <property type="project" value="UniProtKB-KW"/>
</dbReference>
<evidence type="ECO:0000256" key="5">
    <source>
        <dbReference type="ARBA" id="ARBA00022801"/>
    </source>
</evidence>
<evidence type="ECO:0000313" key="16">
    <source>
        <dbReference type="EMBL" id="WEK36395.1"/>
    </source>
</evidence>
<evidence type="ECO:0000256" key="2">
    <source>
        <dbReference type="ARBA" id="ARBA00022490"/>
    </source>
</evidence>
<evidence type="ECO:0000259" key="15">
    <source>
        <dbReference type="PROSITE" id="PS51194"/>
    </source>
</evidence>
<dbReference type="GO" id="GO:0005737">
    <property type="term" value="C:cytoplasm"/>
    <property type="evidence" value="ECO:0007669"/>
    <property type="project" value="UniProtKB-SubCell"/>
</dbReference>
<dbReference type="HAMAP" id="MF_00969">
    <property type="entry name" value="TRCF"/>
    <property type="match status" value="1"/>
</dbReference>
<evidence type="ECO:0000256" key="11">
    <source>
        <dbReference type="ARBA" id="ARBA00061399"/>
    </source>
</evidence>
<evidence type="ECO:0000256" key="1">
    <source>
        <dbReference type="ARBA" id="ARBA00004496"/>
    </source>
</evidence>
<reference evidence="16" key="1">
    <citation type="submission" date="2023-03" db="EMBL/GenBank/DDBJ databases">
        <title>Andean soil-derived lignocellulolytic bacterial consortium as a source of novel taxa and putative plastic-active enzymes.</title>
        <authorList>
            <person name="Diaz-Garcia L."/>
            <person name="Chuvochina M."/>
            <person name="Feuerriegel G."/>
            <person name="Bunk B."/>
            <person name="Sproer C."/>
            <person name="Streit W.R."/>
            <person name="Rodriguez L.M."/>
            <person name="Overmann J."/>
            <person name="Jimenez D.J."/>
        </authorList>
    </citation>
    <scope>NUCLEOTIDE SEQUENCE</scope>
    <source>
        <strain evidence="16">MAG 7</strain>
    </source>
</reference>
<dbReference type="EC" id="3.6.4.-" evidence="13"/>
<dbReference type="SMART" id="SM00487">
    <property type="entry name" value="DEXDc"/>
    <property type="match status" value="1"/>
</dbReference>
<dbReference type="Pfam" id="PF00270">
    <property type="entry name" value="DEAD"/>
    <property type="match status" value="1"/>
</dbReference>
<dbReference type="PROSITE" id="PS51192">
    <property type="entry name" value="HELICASE_ATP_BIND_1"/>
    <property type="match status" value="1"/>
</dbReference>
<dbReference type="InterPro" id="IPR036101">
    <property type="entry name" value="CarD-like/TRCF_RID_sf"/>
</dbReference>
<feature type="domain" description="Helicase C-terminal" evidence="15">
    <location>
        <begin position="787"/>
        <end position="941"/>
    </location>
</feature>
<keyword evidence="9 13" id="KW-0234">DNA repair</keyword>
<dbReference type="GO" id="GO:0005524">
    <property type="term" value="F:ATP binding"/>
    <property type="evidence" value="ECO:0007669"/>
    <property type="project" value="UniProtKB-UniRule"/>
</dbReference>
<dbReference type="InterPro" id="IPR004576">
    <property type="entry name" value="Mfd"/>
</dbReference>
<comment type="similarity">
    <text evidence="11 13">In the C-terminal section; belongs to the helicase family. RecG subfamily.</text>
</comment>
<evidence type="ECO:0000256" key="12">
    <source>
        <dbReference type="ARBA" id="ARBA00070128"/>
    </source>
</evidence>
<sequence length="1155" mass="132096">MNLQTLLDSYKHDPRLFQLADRLSFAQPQRLYCKGLRGSSPSFVISSLFQYPAASQLNHLIVCEDAEAAAYLHNSLENLTNALNIYFFPSSFKNRKNFRLLNPSHVMLRTEALTRFSTPTGGRAGALVTYPEALFEKVVLPDTLSGNIIYLKSGDSIDVNGLMQQLVEYGFERTDFVYEPGQFALRGGILDIYSFGNEKPYRVELFGNDVDSIRIFDPESQLSERKLLQVTIIPNVDTQFDSAAKISLLDFLPENTVVWVQDWELTKEKLLVQEEDLGQFIRLQQEEAAARAANPRKKTLIEDEDKLEKKEAAPEDFVAAQLVEEQLQSRHIVLYGLTDVFPAGHTAGQQPADPFTIGYNTKEQPAFNRQFDLLIRDLKSWEAKKFSEYLFAENPRQLERLNSIFEDLKAEIQFIPIPTSIHEGFIDEDLKLLCYTDHQIFQRYHKYKVKQAYNKNKALTLRTLRELQPGDYVTHIDHGVGIYSGLQKIEANGKMQEAVRILYKDSDILYVNINSLHKISKYTGKEGSAPKVNKLGSDAWTRLKEKTKTKVKEIAFDLIKLYAQRKAQQGFQHTPDNYMQTELEASFIYEDTPDQSKATADVKKDMEQPAPMDRLVCGDVGFGKTEIAIRAAFKTCLDGKQAAILVPTTILAFQHYKTFKDRLKDFPVTVDFINRFKSSKEKKEALKKLEEGKIDIIIGTHALLGKEAKFKDLGLLVIDEEQKFGVAHKEKIKTLRTNVDCLTLTATPIPRTLQFSLMGARDLSIINTPPPNRQPIQTEVQVFNEDAIRDAIYFETERGGQVFFIHNRVQGLTEMKVRLQGLCPDLSIGYAHGQMEGHELEERILDFIDKKYDVLICTNIVESGVDIPNVNTIIINNAHHFGLSDLHQLRGRVGRSNRKAFCYLLAPPMSTLPQDSRKRLQTLEQHSELGSGFQIAMRDLDIRGAGNMLGGEQSGFMAEIGFEMYQKILDEAIKELKRTEFRNLFKEEIAKQEDYVQDCTIDTDLEILIPDTYVESITERLTLYTRLDNCENEAQLQEFAQELSDRFGPIPQQVEDLFETVRCRRLAVELGFEKMMLKEETLRCHFVNKPDSPYFESPVFQHILGFVQTQVNNARLKQTERSFLLIISNLKSMHQIVQFLKRMQQYVTQPSDATA</sequence>
<comment type="subcellular location">
    <subcellularLocation>
        <location evidence="1 13">Cytoplasm</location>
    </subcellularLocation>
</comment>
<evidence type="ECO:0000256" key="4">
    <source>
        <dbReference type="ARBA" id="ARBA00022763"/>
    </source>
</evidence>
<dbReference type="InterPro" id="IPR047112">
    <property type="entry name" value="RecG/Mfd"/>
</dbReference>